<evidence type="ECO:0000313" key="3">
    <source>
        <dbReference type="Proteomes" id="UP000655523"/>
    </source>
</evidence>
<dbReference type="AlphaFoldDB" id="A0A972NGS6"/>
<keyword evidence="1" id="KW-0812">Transmembrane</keyword>
<feature type="transmembrane region" description="Helical" evidence="1">
    <location>
        <begin position="99"/>
        <end position="122"/>
    </location>
</feature>
<dbReference type="EMBL" id="WOEZ01000003">
    <property type="protein sequence ID" value="NPT53141.1"/>
    <property type="molecule type" value="Genomic_DNA"/>
</dbReference>
<dbReference type="Proteomes" id="UP000655523">
    <property type="component" value="Unassembled WGS sequence"/>
</dbReference>
<keyword evidence="3" id="KW-1185">Reference proteome</keyword>
<evidence type="ECO:0000256" key="1">
    <source>
        <dbReference type="SAM" id="Phobius"/>
    </source>
</evidence>
<feature type="transmembrane region" description="Helical" evidence="1">
    <location>
        <begin position="46"/>
        <end position="67"/>
    </location>
</feature>
<feature type="transmembrane region" description="Helical" evidence="1">
    <location>
        <begin position="12"/>
        <end position="34"/>
    </location>
</feature>
<proteinExistence type="predicted"/>
<comment type="caution">
    <text evidence="2">The sequence shown here is derived from an EMBL/GenBank/DDBJ whole genome shotgun (WGS) entry which is preliminary data.</text>
</comment>
<organism evidence="2 3">
    <name type="scientific">Paraburkholderia elongata</name>
    <dbReference type="NCBI Taxonomy" id="2675747"/>
    <lineage>
        <taxon>Bacteria</taxon>
        <taxon>Pseudomonadati</taxon>
        <taxon>Pseudomonadota</taxon>
        <taxon>Betaproteobacteria</taxon>
        <taxon>Burkholderiales</taxon>
        <taxon>Burkholderiaceae</taxon>
        <taxon>Paraburkholderia</taxon>
    </lineage>
</organism>
<gene>
    <name evidence="2" type="ORF">GNZ13_00560</name>
</gene>
<accession>A0A972NGS6</accession>
<dbReference type="Pfam" id="PF10861">
    <property type="entry name" value="DUF2784"/>
    <property type="match status" value="1"/>
</dbReference>
<reference evidence="2 3" key="1">
    <citation type="submission" date="2019-11" db="EMBL/GenBank/DDBJ databases">
        <title>Metabolism of dissolved organic matter in forest soils.</title>
        <authorList>
            <person name="Cyle K.T."/>
            <person name="Wilhelm R.C."/>
            <person name="Martinez C.E."/>
        </authorList>
    </citation>
    <scope>NUCLEOTIDE SEQUENCE [LARGE SCALE GENOMIC DNA]</scope>
    <source>
        <strain evidence="2 3">5N</strain>
    </source>
</reference>
<dbReference type="InterPro" id="IPR021218">
    <property type="entry name" value="DUF2784"/>
</dbReference>
<evidence type="ECO:0000313" key="2">
    <source>
        <dbReference type="EMBL" id="NPT53141.1"/>
    </source>
</evidence>
<keyword evidence="1" id="KW-1133">Transmembrane helix</keyword>
<name>A0A972NGS6_9BURK</name>
<protein>
    <submittedName>
        <fullName evidence="2">DUF2784 family protein</fullName>
    </submittedName>
</protein>
<sequence>MIWLADAVLIVHALLAVFIVCGLVAIWVGAGLGWKWIRQRLFRLTHLCLIVIVSALSLLGIACPLTTLEDWVRTGSLETNGFAQGFIQRWVSRLLYYDLPVWVFTLLYVAFGLVVLLTWRLVPPLSSSHSKARRR</sequence>
<dbReference type="RefSeq" id="WP_172159532.1">
    <property type="nucleotide sequence ID" value="NZ_WOEZ01000003.1"/>
</dbReference>
<keyword evidence="1" id="KW-0472">Membrane</keyword>